<feature type="domain" description="Transglycosylase SLT" evidence="1">
    <location>
        <begin position="31"/>
        <end position="324"/>
    </location>
</feature>
<dbReference type="EMBL" id="DSDS01000151">
    <property type="protein sequence ID" value="HET98390.1"/>
    <property type="molecule type" value="Genomic_DNA"/>
</dbReference>
<dbReference type="GO" id="GO:0009253">
    <property type="term" value="P:peptidoglycan catabolic process"/>
    <property type="evidence" value="ECO:0007669"/>
    <property type="project" value="TreeGrafter"/>
</dbReference>
<gene>
    <name evidence="2" type="ORF">ENN98_06825</name>
</gene>
<name>A0A7C2XHJ4_9BACT</name>
<dbReference type="PANTHER" id="PTHR30163">
    <property type="entry name" value="MEMBRANE-BOUND LYTIC MUREIN TRANSGLYCOSYLASE B"/>
    <property type="match status" value="1"/>
</dbReference>
<evidence type="ECO:0000259" key="1">
    <source>
        <dbReference type="Pfam" id="PF13406"/>
    </source>
</evidence>
<dbReference type="Gene3D" id="1.10.8.350">
    <property type="entry name" value="Bacterial muramidase"/>
    <property type="match status" value="1"/>
</dbReference>
<dbReference type="InterPro" id="IPR031304">
    <property type="entry name" value="SLT_2"/>
</dbReference>
<evidence type="ECO:0000313" key="2">
    <source>
        <dbReference type="EMBL" id="HET98390.1"/>
    </source>
</evidence>
<dbReference type="SUPFAM" id="SSF53955">
    <property type="entry name" value="Lysozyme-like"/>
    <property type="match status" value="1"/>
</dbReference>
<protein>
    <submittedName>
        <fullName evidence="2">Lytic murein transglycosylase</fullName>
    </submittedName>
</protein>
<comment type="caution">
    <text evidence="2">The sequence shown here is derived from an EMBL/GenBank/DDBJ whole genome shotgun (WGS) entry which is preliminary data.</text>
</comment>
<dbReference type="GO" id="GO:0008933">
    <property type="term" value="F:peptidoglycan lytic transglycosylase activity"/>
    <property type="evidence" value="ECO:0007669"/>
    <property type="project" value="TreeGrafter"/>
</dbReference>
<dbReference type="Gene3D" id="1.10.530.10">
    <property type="match status" value="1"/>
</dbReference>
<dbReference type="Proteomes" id="UP000885986">
    <property type="component" value="Unassembled WGS sequence"/>
</dbReference>
<organism evidence="2">
    <name type="scientific">Desulfurivibrio alkaliphilus</name>
    <dbReference type="NCBI Taxonomy" id="427923"/>
    <lineage>
        <taxon>Bacteria</taxon>
        <taxon>Pseudomonadati</taxon>
        <taxon>Thermodesulfobacteriota</taxon>
        <taxon>Desulfobulbia</taxon>
        <taxon>Desulfobulbales</taxon>
        <taxon>Desulfobulbaceae</taxon>
        <taxon>Desulfurivibrio</taxon>
    </lineage>
</organism>
<dbReference type="InterPro" id="IPR043426">
    <property type="entry name" value="MltB-like"/>
</dbReference>
<dbReference type="NCBIfam" id="TIGR02283">
    <property type="entry name" value="MltB_2"/>
    <property type="match status" value="1"/>
</dbReference>
<reference evidence="2" key="1">
    <citation type="journal article" date="2020" name="mSystems">
        <title>Genome- and Community-Level Interaction Insights into Carbon Utilization and Element Cycling Functions of Hydrothermarchaeota in Hydrothermal Sediment.</title>
        <authorList>
            <person name="Zhou Z."/>
            <person name="Liu Y."/>
            <person name="Xu W."/>
            <person name="Pan J."/>
            <person name="Luo Z.H."/>
            <person name="Li M."/>
        </authorList>
    </citation>
    <scope>NUCLEOTIDE SEQUENCE [LARGE SCALE GENOMIC DNA]</scope>
    <source>
        <strain evidence="2">SpSt-1224</strain>
    </source>
</reference>
<dbReference type="InterPro" id="IPR011970">
    <property type="entry name" value="MltB_2"/>
</dbReference>
<dbReference type="InterPro" id="IPR023346">
    <property type="entry name" value="Lysozyme-like_dom_sf"/>
</dbReference>
<dbReference type="CDD" id="cd13399">
    <property type="entry name" value="Slt35-like"/>
    <property type="match status" value="1"/>
</dbReference>
<dbReference type="Pfam" id="PF13406">
    <property type="entry name" value="SLT_2"/>
    <property type="match status" value="1"/>
</dbReference>
<sequence length="328" mass="36929">MKSGRVAAILALFFMIFAWDGQAVTASQIPFDEWLRELRAEALERGIREETLDAALTGVEPIPRVIELDQQQPEFTLTFQQYRDRVVPRTRIEMGRQRLAEHHELLTEIGNKLGVQPRFIVALWGIETDFGRITGGFPVIASLATLAHDGRRSAYFRRELFNALQILDEGHITPDRMVGSWAGAMGQSQFMPSSFLNFAVDYDGDGRRDIWQTQADVFASAANYLARSGWLVDQTWGRAVRLPSGFNRDLTGLDTRKPIGQWQALGVRQPDGSALPTRQLSASIIIPDPENSPELAFMVYENFRTILKWNRSNYFALAVGLLSDAIAE</sequence>
<proteinExistence type="predicted"/>
<dbReference type="AlphaFoldDB" id="A0A7C2XHJ4"/>
<accession>A0A7C2XHJ4</accession>
<dbReference type="PANTHER" id="PTHR30163:SF8">
    <property type="entry name" value="LYTIC MUREIN TRANSGLYCOSYLASE"/>
    <property type="match status" value="1"/>
</dbReference>
<dbReference type="FunFam" id="1.10.8.350:FF:000001">
    <property type="entry name" value="Lytic murein transglycosylase B"/>
    <property type="match status" value="1"/>
</dbReference>